<accession>A0A0G0NIJ1</accession>
<evidence type="ECO:0000256" key="1">
    <source>
        <dbReference type="ARBA" id="ARBA00038240"/>
    </source>
</evidence>
<dbReference type="Gene3D" id="3.30.200.20">
    <property type="entry name" value="Phosphorylase Kinase, domain 1"/>
    <property type="match status" value="1"/>
</dbReference>
<dbReference type="GO" id="GO:0019202">
    <property type="term" value="F:amino acid kinase activity"/>
    <property type="evidence" value="ECO:0007669"/>
    <property type="project" value="TreeGrafter"/>
</dbReference>
<dbReference type="SUPFAM" id="SSF56112">
    <property type="entry name" value="Protein kinase-like (PK-like)"/>
    <property type="match status" value="1"/>
</dbReference>
<dbReference type="InterPro" id="IPR050249">
    <property type="entry name" value="Pseudomonas-type_ThrB"/>
</dbReference>
<dbReference type="Gene3D" id="3.90.1200.10">
    <property type="match status" value="1"/>
</dbReference>
<comment type="caution">
    <text evidence="3">The sequence shown here is derived from an EMBL/GenBank/DDBJ whole genome shotgun (WGS) entry which is preliminary data.</text>
</comment>
<dbReference type="AlphaFoldDB" id="A0A0G0NIJ1"/>
<evidence type="ECO:0000313" key="3">
    <source>
        <dbReference type="EMBL" id="KKQ85704.1"/>
    </source>
</evidence>
<gene>
    <name evidence="3" type="ORF">UT08_C0004G0016</name>
</gene>
<comment type="similarity">
    <text evidence="1">Belongs to the pseudomonas-type ThrB family.</text>
</comment>
<evidence type="ECO:0000313" key="4">
    <source>
        <dbReference type="Proteomes" id="UP000034081"/>
    </source>
</evidence>
<name>A0A0G0NIJ1_9BACT</name>
<dbReference type="STRING" id="1618570.UT08_C0004G0016"/>
<dbReference type="Pfam" id="PF01636">
    <property type="entry name" value="APH"/>
    <property type="match status" value="1"/>
</dbReference>
<sequence>MFTYKNRYEILLKRTFLKLPFEKFIKKIENIYPSIGIIKECNPVLEGYEDANFIIDTNMGKFVLKIFLRERTGKNIRDYIKILLEAEKIGVPVIKLIKGNLGFLSTITFRNNIVYFHISKFFDGENFETKTPRIFDVVKIIKYLARLNTLQFQIGESYDSWGNKNLLKEYELNKNKISTEVNTMIIPTITKLTKLEFNKFSKSVIHGDMQRKHVLKNKKGEYCILDFGCASYAGKVFEISTFLAWFCLDENNWKDRKKIYSTVITEYTKRHNLANYELKSIPLLIEASYVSYFLKTSLLIQEGDKSEETYNWHVSAKKMLQKFRK</sequence>
<dbReference type="PANTHER" id="PTHR21064">
    <property type="entry name" value="AMINOGLYCOSIDE PHOSPHOTRANSFERASE DOMAIN-CONTAINING PROTEIN-RELATED"/>
    <property type="match status" value="1"/>
</dbReference>
<evidence type="ECO:0000259" key="2">
    <source>
        <dbReference type="Pfam" id="PF01636"/>
    </source>
</evidence>
<reference evidence="3 4" key="1">
    <citation type="journal article" date="2015" name="Nature">
        <title>rRNA introns, odd ribosomes, and small enigmatic genomes across a large radiation of phyla.</title>
        <authorList>
            <person name="Brown C.T."/>
            <person name="Hug L.A."/>
            <person name="Thomas B.C."/>
            <person name="Sharon I."/>
            <person name="Castelle C.J."/>
            <person name="Singh A."/>
            <person name="Wilkins M.J."/>
            <person name="Williams K.H."/>
            <person name="Banfield J.F."/>
        </authorList>
    </citation>
    <scope>NUCLEOTIDE SEQUENCE [LARGE SCALE GENOMIC DNA]</scope>
</reference>
<feature type="domain" description="Aminoglycoside phosphotransferase" evidence="2">
    <location>
        <begin position="41"/>
        <end position="248"/>
    </location>
</feature>
<protein>
    <recommendedName>
        <fullName evidence="2">Aminoglycoside phosphotransferase domain-containing protein</fullName>
    </recommendedName>
</protein>
<dbReference type="InterPro" id="IPR011009">
    <property type="entry name" value="Kinase-like_dom_sf"/>
</dbReference>
<dbReference type="InterPro" id="IPR002575">
    <property type="entry name" value="Aminoglycoside_PTrfase"/>
</dbReference>
<proteinExistence type="inferred from homology"/>
<organism evidence="3 4">
    <name type="scientific">Candidatus Woesebacteria bacterium GW2011_GWB1_38_8</name>
    <dbReference type="NCBI Taxonomy" id="1618570"/>
    <lineage>
        <taxon>Bacteria</taxon>
        <taxon>Candidatus Woeseibacteriota</taxon>
    </lineage>
</organism>
<dbReference type="Proteomes" id="UP000034081">
    <property type="component" value="Unassembled WGS sequence"/>
</dbReference>
<dbReference type="PANTHER" id="PTHR21064:SF6">
    <property type="entry name" value="AMINOGLYCOSIDE PHOSPHOTRANSFERASE DOMAIN-CONTAINING PROTEIN"/>
    <property type="match status" value="1"/>
</dbReference>
<dbReference type="EMBL" id="LBVL01000004">
    <property type="protein sequence ID" value="KKQ85704.1"/>
    <property type="molecule type" value="Genomic_DNA"/>
</dbReference>